<name>A0A423W595_CYTCH</name>
<dbReference type="Proteomes" id="UP000284375">
    <property type="component" value="Unassembled WGS sequence"/>
</dbReference>
<feature type="region of interest" description="Disordered" evidence="1">
    <location>
        <begin position="1"/>
        <end position="20"/>
    </location>
</feature>
<feature type="region of interest" description="Disordered" evidence="1">
    <location>
        <begin position="47"/>
        <end position="84"/>
    </location>
</feature>
<dbReference type="EMBL" id="LJZO01000013">
    <property type="protein sequence ID" value="ROV98517.1"/>
    <property type="molecule type" value="Genomic_DNA"/>
</dbReference>
<keyword evidence="3" id="KW-1185">Reference proteome</keyword>
<evidence type="ECO:0000313" key="2">
    <source>
        <dbReference type="EMBL" id="ROV98517.1"/>
    </source>
</evidence>
<organism evidence="2 3">
    <name type="scientific">Cytospora chrysosperma</name>
    <name type="common">Cytospora canker fungus</name>
    <name type="synonym">Sphaeria chrysosperma</name>
    <dbReference type="NCBI Taxonomy" id="252740"/>
    <lineage>
        <taxon>Eukaryota</taxon>
        <taxon>Fungi</taxon>
        <taxon>Dikarya</taxon>
        <taxon>Ascomycota</taxon>
        <taxon>Pezizomycotina</taxon>
        <taxon>Sordariomycetes</taxon>
        <taxon>Sordariomycetidae</taxon>
        <taxon>Diaporthales</taxon>
        <taxon>Cytosporaceae</taxon>
        <taxon>Cytospora</taxon>
    </lineage>
</organism>
<comment type="caution">
    <text evidence="2">The sequence shown here is derived from an EMBL/GenBank/DDBJ whole genome shotgun (WGS) entry which is preliminary data.</text>
</comment>
<accession>A0A423W595</accession>
<proteinExistence type="predicted"/>
<gene>
    <name evidence="2" type="ORF">VSDG_04263</name>
</gene>
<reference evidence="2 3" key="1">
    <citation type="submission" date="2015-09" db="EMBL/GenBank/DDBJ databases">
        <title>Host preference determinants of Valsa canker pathogens revealed by comparative genomics.</title>
        <authorList>
            <person name="Yin Z."/>
            <person name="Huang L."/>
        </authorList>
    </citation>
    <scope>NUCLEOTIDE SEQUENCE [LARGE SCALE GENOMIC DNA]</scope>
    <source>
        <strain evidence="2 3">YSFL</strain>
    </source>
</reference>
<evidence type="ECO:0000313" key="3">
    <source>
        <dbReference type="Proteomes" id="UP000284375"/>
    </source>
</evidence>
<feature type="compositionally biased region" description="Basic and acidic residues" evidence="1">
    <location>
        <begin position="49"/>
        <end position="73"/>
    </location>
</feature>
<dbReference type="AlphaFoldDB" id="A0A423W595"/>
<feature type="compositionally biased region" description="Low complexity" evidence="1">
    <location>
        <begin position="75"/>
        <end position="84"/>
    </location>
</feature>
<feature type="compositionally biased region" description="Basic and acidic residues" evidence="1">
    <location>
        <begin position="7"/>
        <end position="16"/>
    </location>
</feature>
<sequence>MATIVPARDHPWDHKSSTVHGTDKIVTGCGAYMIGSRPYTDLTAPAAKLQRDQESKSPRVQEYDDLSSWDHRPNSSSQQQQQQQIETISLWNLWAQHQQPSRDLDLLPR</sequence>
<evidence type="ECO:0000256" key="1">
    <source>
        <dbReference type="SAM" id="MobiDB-lite"/>
    </source>
</evidence>
<protein>
    <submittedName>
        <fullName evidence="2">Uncharacterized protein</fullName>
    </submittedName>
</protein>